<dbReference type="InterPro" id="IPR032623">
    <property type="entry name" value="FecR_N"/>
</dbReference>
<dbReference type="Proteomes" id="UP000281514">
    <property type="component" value="Unassembled WGS sequence"/>
</dbReference>
<name>A0A3M5SSC7_9PSED</name>
<evidence type="ECO:0000313" key="4">
    <source>
        <dbReference type="EMBL" id="RMU23814.1"/>
    </source>
</evidence>
<reference evidence="4 5" key="1">
    <citation type="submission" date="2018-08" db="EMBL/GenBank/DDBJ databases">
        <title>Recombination of ecologically and evolutionarily significant loci maintains genetic cohesion in the Pseudomonas syringae species complex.</title>
        <authorList>
            <person name="Dillon M."/>
            <person name="Thakur S."/>
            <person name="Almeida R.N.D."/>
            <person name="Weir B.S."/>
            <person name="Guttman D.S."/>
        </authorList>
    </citation>
    <scope>NUCLEOTIDE SEQUENCE [LARGE SCALE GENOMIC DNA]</scope>
    <source>
        <strain evidence="4 5">ICMP 9749</strain>
    </source>
</reference>
<evidence type="ECO:0000313" key="5">
    <source>
        <dbReference type="Proteomes" id="UP000281514"/>
    </source>
</evidence>
<sequence>MSDPLFSKAEHDAITDAAAHWCMRLHADDCTVAEKKAFDQWLKAHPLHAAEYQAMAEIWDITGQIEPLNPAPLLPSAALQASPVLPRRQRRWAPLAAAAAIIALAVPVAGVVGWNQGWLPNAYESYSAGTETRLVVLADGSRAELNLGTELTYANYKDRRSVTLSKGEAFFEVSHDSTHPFVVDAGQGSIEVTGTRFNVWTYQDQVRVLLVEGSVLVNSDRTHLEGGHHLDPGMQASFKTGDDSPLIRQTKARDTSLAWRNGKLIFDDLPLSQALPLINRYLPTPILLADSATGAMRLGGSYNTRDLSSLLTSLPKVLPVYVTQNQNGNPVLNRKLPDAPKVLTLRASPANLHLP</sequence>
<proteinExistence type="predicted"/>
<dbReference type="Gene3D" id="3.55.50.30">
    <property type="match status" value="1"/>
</dbReference>
<dbReference type="Pfam" id="PF04773">
    <property type="entry name" value="FecR"/>
    <property type="match status" value="1"/>
</dbReference>
<comment type="caution">
    <text evidence="4">The sequence shown here is derived from an EMBL/GenBank/DDBJ whole genome shotgun (WGS) entry which is preliminary data.</text>
</comment>
<organism evidence="4 5">
    <name type="scientific">Pseudomonas avellanae</name>
    <dbReference type="NCBI Taxonomy" id="46257"/>
    <lineage>
        <taxon>Bacteria</taxon>
        <taxon>Pseudomonadati</taxon>
        <taxon>Pseudomonadota</taxon>
        <taxon>Gammaproteobacteria</taxon>
        <taxon>Pseudomonadales</taxon>
        <taxon>Pseudomonadaceae</taxon>
        <taxon>Pseudomonas</taxon>
    </lineage>
</organism>
<dbReference type="Pfam" id="PF16220">
    <property type="entry name" value="DUF4880"/>
    <property type="match status" value="1"/>
</dbReference>
<dbReference type="PANTHER" id="PTHR30273">
    <property type="entry name" value="PERIPLASMIC SIGNAL SENSOR AND SIGMA FACTOR ACTIVATOR FECR-RELATED"/>
    <property type="match status" value="1"/>
</dbReference>
<dbReference type="PIRSF" id="PIRSF018266">
    <property type="entry name" value="FecR"/>
    <property type="match status" value="1"/>
</dbReference>
<gene>
    <name evidence="4" type="ORF">ALP32_01618</name>
</gene>
<feature type="domain" description="FecR protein" evidence="2">
    <location>
        <begin position="130"/>
        <end position="215"/>
    </location>
</feature>
<evidence type="ECO:0000259" key="2">
    <source>
        <dbReference type="Pfam" id="PF04773"/>
    </source>
</evidence>
<dbReference type="InterPro" id="IPR012373">
    <property type="entry name" value="Ferrdict_sens_TM"/>
</dbReference>
<evidence type="ECO:0008006" key="6">
    <source>
        <dbReference type="Google" id="ProtNLM"/>
    </source>
</evidence>
<evidence type="ECO:0000259" key="3">
    <source>
        <dbReference type="Pfam" id="PF16220"/>
    </source>
</evidence>
<dbReference type="EMBL" id="RBTX01000733">
    <property type="protein sequence ID" value="RMU23814.1"/>
    <property type="molecule type" value="Genomic_DNA"/>
</dbReference>
<dbReference type="AlphaFoldDB" id="A0A3M5SSC7"/>
<keyword evidence="1" id="KW-1133">Transmembrane helix</keyword>
<feature type="domain" description="FecR N-terminal" evidence="3">
    <location>
        <begin position="16"/>
        <end position="57"/>
    </location>
</feature>
<accession>A0A3M5SSC7</accession>
<protein>
    <recommendedName>
        <fullName evidence="6">Peptide ABC transporter substrate-binding protein</fullName>
    </recommendedName>
</protein>
<keyword evidence="1" id="KW-0472">Membrane</keyword>
<dbReference type="RefSeq" id="WP_005617466.1">
    <property type="nucleotide sequence ID" value="NZ_BMNO01000046.1"/>
</dbReference>
<dbReference type="InterPro" id="IPR006860">
    <property type="entry name" value="FecR"/>
</dbReference>
<dbReference type="Gene3D" id="2.60.120.1440">
    <property type="match status" value="1"/>
</dbReference>
<evidence type="ECO:0000256" key="1">
    <source>
        <dbReference type="SAM" id="Phobius"/>
    </source>
</evidence>
<dbReference type="PANTHER" id="PTHR30273:SF2">
    <property type="entry name" value="PROTEIN FECR"/>
    <property type="match status" value="1"/>
</dbReference>
<keyword evidence="1" id="KW-0812">Transmembrane</keyword>
<dbReference type="GO" id="GO:0016989">
    <property type="term" value="F:sigma factor antagonist activity"/>
    <property type="evidence" value="ECO:0007669"/>
    <property type="project" value="TreeGrafter"/>
</dbReference>
<feature type="transmembrane region" description="Helical" evidence="1">
    <location>
        <begin position="92"/>
        <end position="114"/>
    </location>
</feature>